<evidence type="ECO:0000313" key="1">
    <source>
        <dbReference type="EMBL" id="RFS87063.1"/>
    </source>
</evidence>
<organism evidence="1 2">
    <name type="scientific">Actinomadura spongiicola</name>
    <dbReference type="NCBI Taxonomy" id="2303421"/>
    <lineage>
        <taxon>Bacteria</taxon>
        <taxon>Bacillati</taxon>
        <taxon>Actinomycetota</taxon>
        <taxon>Actinomycetes</taxon>
        <taxon>Streptosporangiales</taxon>
        <taxon>Thermomonosporaceae</taxon>
        <taxon>Actinomadura</taxon>
    </lineage>
</organism>
<evidence type="ECO:0000313" key="2">
    <source>
        <dbReference type="Proteomes" id="UP000262882"/>
    </source>
</evidence>
<name>A0A372GPQ8_9ACTN</name>
<accession>A0A372GPQ8</accession>
<gene>
    <name evidence="1" type="ORF">D0T12_02075</name>
</gene>
<protein>
    <submittedName>
        <fullName evidence="1">Uncharacterized protein</fullName>
    </submittedName>
</protein>
<dbReference type="InterPro" id="IPR049807">
    <property type="entry name" value="DpdD-like"/>
</dbReference>
<sequence>MLERLEDAVATVTGTDVRRRSVRPSHVDLLRDFRLALLRGNGRVAEHALDELRLTGRLSAENLRFLKVELLGRLERWSELQDLPYLQEMLRARRPRAVNEILLEMLWWKEVAPLSTSELSAEDVYTRADLNSRYGVILNAVDVPITENGRKVTAVAAQVQGDRGRLERLLRAAATDAERGWLRSLVTHGDTAARPRPVILPTIQELFQQAQYGAVTRAFLESPEPSEADMAVQAVLEGEETNQAPAVRSLVSGFVEEGRLRPDRRLLRDLEELDRLVGGSCHSWTEWCARLGRNEHWPDAAQVLRAQHHQWAGLGSLSYAEARAAADNVLSAWAGANQEQIVAALDLLCSAAAKAAATIQAGEFFDVVLMLLVDQPSLSAPVRDAYLLLIVRLLEGGPTESRYQETLNHALLLWRRISSPAAVDWGLSLVDVLLYAPSPVPEARLATVSEVINKIRSFQQRLSSRQDSELETLAGEAGLPVRQPHEQTSDVDTVWKRLDGSVVGVYSLLPRAAASLEKRLSRLCSPRAVEGNTDKVGTATLRSLAARADYLIVDTWHATHPATSAIDQARDRDKQIMPQGQGVTGFMQALEQHLSSA</sequence>
<keyword evidence="2" id="KW-1185">Reference proteome</keyword>
<dbReference type="NCBIfam" id="NF041061">
    <property type="entry name" value="DpdD"/>
    <property type="match status" value="1"/>
</dbReference>
<reference evidence="1 2" key="1">
    <citation type="submission" date="2018-08" db="EMBL/GenBank/DDBJ databases">
        <title>Actinomadura spongicola sp. nov., isolated from marine sponge Leucetta chagosensis.</title>
        <authorList>
            <person name="Li L."/>
            <person name="Lin H.W."/>
        </authorList>
    </citation>
    <scope>NUCLEOTIDE SEQUENCE [LARGE SCALE GENOMIC DNA]</scope>
    <source>
        <strain evidence="1 2">LHW52907</strain>
    </source>
</reference>
<dbReference type="EMBL" id="QVNQ01000001">
    <property type="protein sequence ID" value="RFS87063.1"/>
    <property type="molecule type" value="Genomic_DNA"/>
</dbReference>
<proteinExistence type="predicted"/>
<dbReference type="Proteomes" id="UP000262882">
    <property type="component" value="Unassembled WGS sequence"/>
</dbReference>
<comment type="caution">
    <text evidence="1">The sequence shown here is derived from an EMBL/GenBank/DDBJ whole genome shotgun (WGS) entry which is preliminary data.</text>
</comment>
<dbReference type="AlphaFoldDB" id="A0A372GPQ8"/>